<keyword evidence="2" id="KW-1185">Reference proteome</keyword>
<dbReference type="Proteomes" id="UP000661696">
    <property type="component" value="Unassembled WGS sequence"/>
</dbReference>
<organism evidence="1 2">
    <name type="scientific">Chryseobacterium endalhagicum</name>
    <dbReference type="NCBI Taxonomy" id="2797638"/>
    <lineage>
        <taxon>Bacteria</taxon>
        <taxon>Pseudomonadati</taxon>
        <taxon>Bacteroidota</taxon>
        <taxon>Flavobacteriia</taxon>
        <taxon>Flavobacteriales</taxon>
        <taxon>Weeksellaceae</taxon>
        <taxon>Chryseobacterium group</taxon>
        <taxon>Chryseobacterium</taxon>
    </lineage>
</organism>
<proteinExistence type="predicted"/>
<accession>A0ABS1QI45</accession>
<dbReference type="RefSeq" id="WP_202091328.1">
    <property type="nucleotide sequence ID" value="NZ_JAELVM010000002.1"/>
</dbReference>
<name>A0ABS1QI45_9FLAO</name>
<gene>
    <name evidence="1" type="ORF">JET18_11995</name>
</gene>
<sequence length="266" mass="31877">MHIINKSVGTLKDIEFPKILYKYRDWHNKNNKRFITNREVFMASPSSFEDKIDCKLPVRYDLLTEKEALVFAMNLSKRVNPSFNRQRHRRDSIKWVKEKTYIKNYEEYTAFYFEEYDKRLGVLSLTEHNCLDKMWEKYANKHQGFCIGYNSEKLFDYLGGGGIVEYYEKMPIILPQPFMNIDTARALQVYQKEKKWEFEKEYRTQKFWINGATIADRQIKLPADVFHHIILGNRMNTEDENEIRNEILQNIGNIPILKEDDICVKT</sequence>
<reference evidence="1 2" key="1">
    <citation type="submission" date="2020-12" db="EMBL/GenBank/DDBJ databases">
        <title>Chryseobacterium endoalhailicus sp. nov., isolated from seed of leguminous plant.</title>
        <authorList>
            <person name="Zhang X."/>
        </authorList>
    </citation>
    <scope>NUCLEOTIDE SEQUENCE [LARGE SCALE GENOMIC DNA]</scope>
    <source>
        <strain evidence="1 2">L7</strain>
    </source>
</reference>
<evidence type="ECO:0000313" key="2">
    <source>
        <dbReference type="Proteomes" id="UP000661696"/>
    </source>
</evidence>
<dbReference type="EMBL" id="JAELVM010000002">
    <property type="protein sequence ID" value="MBL1221563.1"/>
    <property type="molecule type" value="Genomic_DNA"/>
</dbReference>
<comment type="caution">
    <text evidence="1">The sequence shown here is derived from an EMBL/GenBank/DDBJ whole genome shotgun (WGS) entry which is preliminary data.</text>
</comment>
<dbReference type="InterPro" id="IPR021352">
    <property type="entry name" value="DUF2971"/>
</dbReference>
<dbReference type="Pfam" id="PF11185">
    <property type="entry name" value="DUF2971"/>
    <property type="match status" value="1"/>
</dbReference>
<protein>
    <submittedName>
        <fullName evidence="1">DUF2971 domain-containing protein</fullName>
    </submittedName>
</protein>
<evidence type="ECO:0000313" key="1">
    <source>
        <dbReference type="EMBL" id="MBL1221563.1"/>
    </source>
</evidence>